<dbReference type="Proteomes" id="UP000824782">
    <property type="component" value="Unassembled WGS sequence"/>
</dbReference>
<name>A0AAV7ADT2_ENGPU</name>
<feature type="compositionally biased region" description="Basic residues" evidence="1">
    <location>
        <begin position="266"/>
        <end position="282"/>
    </location>
</feature>
<dbReference type="EMBL" id="WNYA01000008">
    <property type="protein sequence ID" value="KAG8558970.1"/>
    <property type="molecule type" value="Genomic_DNA"/>
</dbReference>
<feature type="region of interest" description="Disordered" evidence="1">
    <location>
        <begin position="260"/>
        <end position="310"/>
    </location>
</feature>
<organism evidence="2 3">
    <name type="scientific">Engystomops pustulosus</name>
    <name type="common">Tungara frog</name>
    <name type="synonym">Physalaemus pustulosus</name>
    <dbReference type="NCBI Taxonomy" id="76066"/>
    <lineage>
        <taxon>Eukaryota</taxon>
        <taxon>Metazoa</taxon>
        <taxon>Chordata</taxon>
        <taxon>Craniata</taxon>
        <taxon>Vertebrata</taxon>
        <taxon>Euteleostomi</taxon>
        <taxon>Amphibia</taxon>
        <taxon>Batrachia</taxon>
        <taxon>Anura</taxon>
        <taxon>Neobatrachia</taxon>
        <taxon>Hyloidea</taxon>
        <taxon>Leptodactylidae</taxon>
        <taxon>Leiuperinae</taxon>
        <taxon>Engystomops</taxon>
    </lineage>
</organism>
<comment type="caution">
    <text evidence="2">The sequence shown here is derived from an EMBL/GenBank/DDBJ whole genome shotgun (WGS) entry which is preliminary data.</text>
</comment>
<sequence length="400" mass="45692">MYRNDKFEELYQSLIQKQVKQPLKQPLQNVSIQERSYRPVEYEIFKRTTVASIQIVSETIIMGSQPSAKLTYSLKREGTVIGATASEQIATSICESEDILLVKEELHQESSLVYSGLSSNNMTCAQSLGRDDHESECSISQYTCEATDGYQSGESKMSDVQRLCKDCKILYKKVRKWKQPDIIEDPHNTDPRAWCSKSWIFVNHITARGSKKKRSLQNVLESLRNMQISRSFPATRTCCRLHLFLKRNILTSKEEQKRLLLENQGGRKRKNRTHNRKTRMNKSRPSNYREESQTGKKDRKSFSYVLESQEEDADPKMKRFKLETNNRMKLPLKPCESENLSTGGGLHKPETTVTDQSSLVGSNGHNATAPSIYSVQAGSFREQLEKLKKGCVKSAVVTES</sequence>
<reference evidence="2" key="1">
    <citation type="thesis" date="2020" institute="ProQuest LLC" country="789 East Eisenhower Parkway, Ann Arbor, MI, USA">
        <title>Comparative Genomics and Chromosome Evolution.</title>
        <authorList>
            <person name="Mudd A.B."/>
        </authorList>
    </citation>
    <scope>NUCLEOTIDE SEQUENCE</scope>
    <source>
        <strain evidence="2">237g6f4</strain>
        <tissue evidence="2">Blood</tissue>
    </source>
</reference>
<evidence type="ECO:0000313" key="3">
    <source>
        <dbReference type="Proteomes" id="UP000824782"/>
    </source>
</evidence>
<dbReference type="AlphaFoldDB" id="A0AAV7ADT2"/>
<feature type="compositionally biased region" description="Polar residues" evidence="1">
    <location>
        <begin position="351"/>
        <end position="370"/>
    </location>
</feature>
<proteinExistence type="predicted"/>
<protein>
    <submittedName>
        <fullName evidence="2">Uncharacterized protein</fullName>
    </submittedName>
</protein>
<gene>
    <name evidence="2" type="ORF">GDO81_017202</name>
</gene>
<accession>A0AAV7ADT2</accession>
<keyword evidence="3" id="KW-1185">Reference proteome</keyword>
<evidence type="ECO:0000256" key="1">
    <source>
        <dbReference type="SAM" id="MobiDB-lite"/>
    </source>
</evidence>
<feature type="region of interest" description="Disordered" evidence="1">
    <location>
        <begin position="333"/>
        <end position="370"/>
    </location>
</feature>
<evidence type="ECO:0000313" key="2">
    <source>
        <dbReference type="EMBL" id="KAG8558970.1"/>
    </source>
</evidence>
<feature type="compositionally biased region" description="Basic and acidic residues" evidence="1">
    <location>
        <begin position="287"/>
        <end position="296"/>
    </location>
</feature>